<dbReference type="PROSITE" id="PS51934">
    <property type="entry name" value="LRAT"/>
    <property type="match status" value="1"/>
</dbReference>
<dbReference type="Ensembl" id="ENSSANT00000000602.1">
    <property type="protein sequence ID" value="ENSSANP00000000535.1"/>
    <property type="gene ID" value="ENSSANG00000000384.1"/>
</dbReference>
<protein>
    <recommendedName>
        <fullName evidence="2">LRAT domain-containing protein</fullName>
    </recommendedName>
</protein>
<dbReference type="GO" id="GO:0006776">
    <property type="term" value="P:vitamin A metabolic process"/>
    <property type="evidence" value="ECO:0007669"/>
    <property type="project" value="TreeGrafter"/>
</dbReference>
<accession>A0A671K316</accession>
<reference evidence="3" key="1">
    <citation type="submission" date="2025-08" db="UniProtKB">
        <authorList>
            <consortium name="Ensembl"/>
        </authorList>
    </citation>
    <scope>IDENTIFICATION</scope>
</reference>
<dbReference type="PANTHER" id="PTHR46678:SF2">
    <property type="entry name" value="LECITHIN RETINOL ACYLTRANSFERASE-LIKE-RELATED"/>
    <property type="match status" value="1"/>
</dbReference>
<feature type="domain" description="LRAT" evidence="2">
    <location>
        <begin position="32"/>
        <end position="159"/>
    </location>
</feature>
<evidence type="ECO:0000313" key="4">
    <source>
        <dbReference type="Proteomes" id="UP000472260"/>
    </source>
</evidence>
<dbReference type="PANTHER" id="PTHR46678">
    <property type="entry name" value="LECITHIN RETINOL ACYLTRANSFERASE"/>
    <property type="match status" value="1"/>
</dbReference>
<sequence length="222" mass="25836">PKLNLPFLLPFFSLFPLRKKTYDVSLYKRGDLLEVSRTLFIHFGIYLGEGRVAHFIPDILPVFTKEKSIVEQMVTNERLILGVLAKAASVRVDSLADFAYGDCIQVNKMDSMVSVQPLNGEEVARRAEKLIGSFSYSLLWHNCEHYVMYCRYGVAFSVQTFQVRKQKRWRPNNSNYEYDSLVHFEFLICVCVVNFSKLRYIFNAKKIKILRKLPLNLSKYSP</sequence>
<dbReference type="Proteomes" id="UP000472260">
    <property type="component" value="Unassembled WGS sequence"/>
</dbReference>
<dbReference type="GO" id="GO:0042572">
    <property type="term" value="P:retinol metabolic process"/>
    <property type="evidence" value="ECO:0007669"/>
    <property type="project" value="InterPro"/>
</dbReference>
<feature type="active site" description="Acyl-thioester intermediate" evidence="1">
    <location>
        <position position="143"/>
    </location>
</feature>
<name>A0A671K316_9TELE</name>
<dbReference type="GO" id="GO:0047173">
    <property type="term" value="F:phosphatidylcholine-retinol O-acyltransferase activity"/>
    <property type="evidence" value="ECO:0007669"/>
    <property type="project" value="InterPro"/>
</dbReference>
<reference evidence="3" key="2">
    <citation type="submission" date="2025-09" db="UniProtKB">
        <authorList>
            <consortium name="Ensembl"/>
        </authorList>
    </citation>
    <scope>IDENTIFICATION</scope>
</reference>
<dbReference type="GO" id="GO:0005791">
    <property type="term" value="C:rough endoplasmic reticulum"/>
    <property type="evidence" value="ECO:0007669"/>
    <property type="project" value="TreeGrafter"/>
</dbReference>
<evidence type="ECO:0000313" key="3">
    <source>
        <dbReference type="Ensembl" id="ENSSANP00000000535.1"/>
    </source>
</evidence>
<dbReference type="InterPro" id="IPR007053">
    <property type="entry name" value="LRAT_dom"/>
</dbReference>
<dbReference type="Gene3D" id="3.90.1720.10">
    <property type="entry name" value="endopeptidase domain like (from Nostoc punctiforme)"/>
    <property type="match status" value="1"/>
</dbReference>
<dbReference type="Pfam" id="PF04970">
    <property type="entry name" value="LRAT"/>
    <property type="match status" value="1"/>
</dbReference>
<proteinExistence type="predicted"/>
<evidence type="ECO:0000256" key="1">
    <source>
        <dbReference type="PIRSR" id="PIRSR642288-1"/>
    </source>
</evidence>
<keyword evidence="4" id="KW-1185">Reference proteome</keyword>
<dbReference type="InterPro" id="IPR042288">
    <property type="entry name" value="LRAT"/>
</dbReference>
<evidence type="ECO:0000259" key="2">
    <source>
        <dbReference type="PROSITE" id="PS51934"/>
    </source>
</evidence>
<dbReference type="AlphaFoldDB" id="A0A671K316"/>
<organism evidence="3 4">
    <name type="scientific">Sinocyclocheilus anshuiensis</name>
    <dbReference type="NCBI Taxonomy" id="1608454"/>
    <lineage>
        <taxon>Eukaryota</taxon>
        <taxon>Metazoa</taxon>
        <taxon>Chordata</taxon>
        <taxon>Craniata</taxon>
        <taxon>Vertebrata</taxon>
        <taxon>Euteleostomi</taxon>
        <taxon>Actinopterygii</taxon>
        <taxon>Neopterygii</taxon>
        <taxon>Teleostei</taxon>
        <taxon>Ostariophysi</taxon>
        <taxon>Cypriniformes</taxon>
        <taxon>Cyprinidae</taxon>
        <taxon>Cyprininae</taxon>
        <taxon>Sinocyclocheilus</taxon>
    </lineage>
</organism>